<evidence type="ECO:0000256" key="3">
    <source>
        <dbReference type="ARBA" id="ARBA00011881"/>
    </source>
</evidence>
<keyword evidence="7" id="KW-0007">Acetylation</keyword>
<dbReference type="Pfam" id="PF00107">
    <property type="entry name" value="ADH_zinc_N"/>
    <property type="match status" value="1"/>
</dbReference>
<evidence type="ECO:0000256" key="5">
    <source>
        <dbReference type="ARBA" id="ARBA00022857"/>
    </source>
</evidence>
<dbReference type="FunFam" id="3.40.50.720:FF:000244">
    <property type="entry name" value="quinone oxidoreductase"/>
    <property type="match status" value="1"/>
</dbReference>
<evidence type="ECO:0000256" key="7">
    <source>
        <dbReference type="ARBA" id="ARBA00022990"/>
    </source>
</evidence>
<dbReference type="SUPFAM" id="SSF50129">
    <property type="entry name" value="GroES-like"/>
    <property type="match status" value="1"/>
</dbReference>
<dbReference type="InterPro" id="IPR013149">
    <property type="entry name" value="ADH-like_C"/>
</dbReference>
<dbReference type="OrthoDB" id="3941538at2759"/>
<dbReference type="GO" id="GO:0005829">
    <property type="term" value="C:cytosol"/>
    <property type="evidence" value="ECO:0007669"/>
    <property type="project" value="TreeGrafter"/>
</dbReference>
<reference evidence="9" key="2">
    <citation type="submission" date="2017-05" db="UniProtKB">
        <authorList>
            <consortium name="EnsemblMetazoa"/>
        </authorList>
    </citation>
    <scope>IDENTIFICATION</scope>
</reference>
<dbReference type="Pfam" id="PF08240">
    <property type="entry name" value="ADH_N"/>
    <property type="match status" value="1"/>
</dbReference>
<protein>
    <recommendedName>
        <fullName evidence="8">Enoyl reductase (ER) domain-containing protein</fullName>
    </recommendedName>
</protein>
<dbReference type="InterPro" id="IPR051603">
    <property type="entry name" value="Zinc-ADH_QOR/CCCR"/>
</dbReference>
<dbReference type="PANTHER" id="PTHR44154:SF1">
    <property type="entry name" value="QUINONE OXIDOREDUCTASE"/>
    <property type="match status" value="1"/>
</dbReference>
<organism evidence="9">
    <name type="scientific">Amphimedon queenslandica</name>
    <name type="common">Sponge</name>
    <dbReference type="NCBI Taxonomy" id="400682"/>
    <lineage>
        <taxon>Eukaryota</taxon>
        <taxon>Metazoa</taxon>
        <taxon>Porifera</taxon>
        <taxon>Demospongiae</taxon>
        <taxon>Heteroscleromorpha</taxon>
        <taxon>Haplosclerida</taxon>
        <taxon>Niphatidae</taxon>
        <taxon>Amphimedon</taxon>
    </lineage>
</organism>
<dbReference type="GO" id="GO:0070402">
    <property type="term" value="F:NADPH binding"/>
    <property type="evidence" value="ECO:0007669"/>
    <property type="project" value="TreeGrafter"/>
</dbReference>
<dbReference type="CDD" id="cd08253">
    <property type="entry name" value="zeta_crystallin"/>
    <property type="match status" value="1"/>
</dbReference>
<dbReference type="InterPro" id="IPR002364">
    <property type="entry name" value="Quin_OxRdtase/zeta-crystal_CS"/>
</dbReference>
<dbReference type="GO" id="GO:0003730">
    <property type="term" value="F:mRNA 3'-UTR binding"/>
    <property type="evidence" value="ECO:0007669"/>
    <property type="project" value="TreeGrafter"/>
</dbReference>
<evidence type="ECO:0000256" key="2">
    <source>
        <dbReference type="ARBA" id="ARBA00010371"/>
    </source>
</evidence>
<gene>
    <name evidence="9" type="primary">100635859</name>
</gene>
<dbReference type="InterPro" id="IPR013154">
    <property type="entry name" value="ADH-like_N"/>
</dbReference>
<evidence type="ECO:0000259" key="8">
    <source>
        <dbReference type="SMART" id="SM00829"/>
    </source>
</evidence>
<dbReference type="STRING" id="400682.A0A1X7V0U5"/>
<dbReference type="eggNOG" id="KOG1198">
    <property type="taxonomic scope" value="Eukaryota"/>
</dbReference>
<dbReference type="PANTHER" id="PTHR44154">
    <property type="entry name" value="QUINONE OXIDOREDUCTASE"/>
    <property type="match status" value="1"/>
</dbReference>
<dbReference type="InterPro" id="IPR036291">
    <property type="entry name" value="NAD(P)-bd_dom_sf"/>
</dbReference>
<proteinExistence type="inferred from homology"/>
<dbReference type="PROSITE" id="PS01162">
    <property type="entry name" value="QOR_ZETA_CRYSTAL"/>
    <property type="match status" value="1"/>
</dbReference>
<dbReference type="InterPro" id="IPR020843">
    <property type="entry name" value="ER"/>
</dbReference>
<dbReference type="SUPFAM" id="SSF51735">
    <property type="entry name" value="NAD(P)-binding Rossmann-fold domains"/>
    <property type="match status" value="1"/>
</dbReference>
<dbReference type="InParanoid" id="A0A1X7V0U5"/>
<keyword evidence="5" id="KW-0521">NADP</keyword>
<dbReference type="Gene3D" id="3.40.50.720">
    <property type="entry name" value="NAD(P)-binding Rossmann-like Domain"/>
    <property type="match status" value="1"/>
</dbReference>
<dbReference type="Proteomes" id="UP000007879">
    <property type="component" value="Unassembled WGS sequence"/>
</dbReference>
<reference evidence="10" key="1">
    <citation type="journal article" date="2010" name="Nature">
        <title>The Amphimedon queenslandica genome and the evolution of animal complexity.</title>
        <authorList>
            <person name="Srivastava M."/>
            <person name="Simakov O."/>
            <person name="Chapman J."/>
            <person name="Fahey B."/>
            <person name="Gauthier M.E."/>
            <person name="Mitros T."/>
            <person name="Richards G.S."/>
            <person name="Conaco C."/>
            <person name="Dacre M."/>
            <person name="Hellsten U."/>
            <person name="Larroux C."/>
            <person name="Putnam N.H."/>
            <person name="Stanke M."/>
            <person name="Adamska M."/>
            <person name="Darling A."/>
            <person name="Degnan S.M."/>
            <person name="Oakley T.H."/>
            <person name="Plachetzki D.C."/>
            <person name="Zhai Y."/>
            <person name="Adamski M."/>
            <person name="Calcino A."/>
            <person name="Cummins S.F."/>
            <person name="Goodstein D.M."/>
            <person name="Harris C."/>
            <person name="Jackson D.J."/>
            <person name="Leys S.P."/>
            <person name="Shu S."/>
            <person name="Woodcroft B.J."/>
            <person name="Vervoort M."/>
            <person name="Kosik K.S."/>
            <person name="Manning G."/>
            <person name="Degnan B.M."/>
            <person name="Rokhsar D.S."/>
        </authorList>
    </citation>
    <scope>NUCLEOTIDE SEQUENCE [LARGE SCALE GENOMIC DNA]</scope>
</reference>
<name>A0A1X7V0U5_AMPQE</name>
<comment type="similarity">
    <text evidence="2">Belongs to the zinc-containing alcohol dehydrogenase family. Quinone oxidoreductase subfamily.</text>
</comment>
<keyword evidence="10" id="KW-1185">Reference proteome</keyword>
<comment type="subcellular location">
    <subcellularLocation>
        <location evidence="1">Cytoplasm</location>
    </subcellularLocation>
</comment>
<dbReference type="EnsemblMetazoa" id="XM_003386131.3">
    <property type="protein sequence ID" value="XP_003386179.3"/>
    <property type="gene ID" value="LOC100635859"/>
</dbReference>
<dbReference type="GO" id="GO:0008270">
    <property type="term" value="F:zinc ion binding"/>
    <property type="evidence" value="ECO:0007669"/>
    <property type="project" value="InterPro"/>
</dbReference>
<dbReference type="KEGG" id="aqu:100635859"/>
<dbReference type="Gene3D" id="3.90.180.10">
    <property type="entry name" value="Medium-chain alcohol dehydrogenases, catalytic domain"/>
    <property type="match status" value="1"/>
</dbReference>
<dbReference type="GO" id="GO:0003960">
    <property type="term" value="F:quinone reductase (NADPH) activity"/>
    <property type="evidence" value="ECO:0007669"/>
    <property type="project" value="TreeGrafter"/>
</dbReference>
<sequence>MIRTHIMKAIRVHRYGGPEVLTLESDVPIPSPGPEEVLVKVKAVGVNPVETYVRSGRYSRLTPLPYTPGTDGAGLVEEVGSSVSGVKKGDRVYVSKTLTGSYAEYTLVPRNGVHPLPEDVTFTQGAGLAIPYITAYRALILKMNIRPGEYVLIHGASGGVGIAAVQIAKAYGSIVIGTAGTEEGKGLVKSAGADYVFNHRDPDYVEKMSDIVSPNGGFNAILENNAHINLDKDLKILTEGGRVGIVGNRANIEINPRDTMVKESSIIGVASFHSTPSELKETHAALQAGMRNGWLRPVVGKTFSLSNAAGAHDDIINGKGALGKTVLTIDD</sequence>
<dbReference type="AlphaFoldDB" id="A0A1X7V0U5"/>
<dbReference type="EnsemblMetazoa" id="Aqu2.1.33419_001">
    <property type="protein sequence ID" value="Aqu2.1.33419_001"/>
    <property type="gene ID" value="Aqu2.1.33419"/>
</dbReference>
<dbReference type="FunFam" id="3.90.180.10:FF:000016">
    <property type="entry name" value="Quinone oxidoreductase"/>
    <property type="match status" value="1"/>
</dbReference>
<evidence type="ECO:0000256" key="1">
    <source>
        <dbReference type="ARBA" id="ARBA00004496"/>
    </source>
</evidence>
<comment type="subunit">
    <text evidence="3">Homotetramer.</text>
</comment>
<keyword evidence="4" id="KW-0963">Cytoplasm</keyword>
<dbReference type="InterPro" id="IPR011032">
    <property type="entry name" value="GroES-like_sf"/>
</dbReference>
<evidence type="ECO:0000256" key="4">
    <source>
        <dbReference type="ARBA" id="ARBA00022490"/>
    </source>
</evidence>
<keyword evidence="6" id="KW-0694">RNA-binding</keyword>
<dbReference type="SMART" id="SM00829">
    <property type="entry name" value="PKS_ER"/>
    <property type="match status" value="1"/>
</dbReference>
<feature type="domain" description="Enoyl reductase (ER)" evidence="8">
    <location>
        <begin position="16"/>
        <end position="327"/>
    </location>
</feature>
<evidence type="ECO:0000313" key="10">
    <source>
        <dbReference type="Proteomes" id="UP000007879"/>
    </source>
</evidence>
<evidence type="ECO:0000313" key="9">
    <source>
        <dbReference type="EnsemblMetazoa" id="Aqu2.1.33419_001"/>
    </source>
</evidence>
<accession>A0A1X7V0U5</accession>
<evidence type="ECO:0000256" key="6">
    <source>
        <dbReference type="ARBA" id="ARBA00022884"/>
    </source>
</evidence>